<feature type="chain" id="PRO_5001590683" description="Peptidase M60 domain-containing protein" evidence="1">
    <location>
        <begin position="20"/>
        <end position="506"/>
    </location>
</feature>
<proteinExistence type="predicted"/>
<dbReference type="OrthoDB" id="3954368at2"/>
<dbReference type="SMART" id="SM01276">
    <property type="entry name" value="M60-like"/>
    <property type="match status" value="1"/>
</dbReference>
<evidence type="ECO:0000313" key="3">
    <source>
        <dbReference type="EMBL" id="CDN31501.1"/>
    </source>
</evidence>
<sequence length="506" mass="57463">MKKLLVMALAIIISGCTNVQKTAFEKHQKLFTDKSYSRLASGVTANDIAQIEDTLLRAAAQKMLAGEYQSEYRTQEYSAYPTPAALSRDCKLGDGFSRYENMTGIYLPAGEHIICMEGVGRTPIFLMCPELMRQPTPGYKPMEDPQGWGLKCEGYLLSEGVNVVRVEKDANAYIYYFDDEPQSAPAVKVHFLTGKVNGYFDITRGDTNEDWDKLLAKAVSPIMDARGKHIQVAYAVDFFKKFTTGKGVELMEAYDAMLNSHYTLMGLVKYNKIPDNRIFARVNFNYYMFRDGDGVAYLGDDNTMYMVASPEVVTVGDPCWGFSHEVGHVLQMNPTTWGGMTEVSNNIFSLYTCRAMGASTSRLHEQNNYESARKSIIEGKISYLQDPDVFNRLVPFWQLQLYFEQNGQPDFYADLMEELRNTAKEYTGNETINYQLDFTKAACDVTKVDLTDFFDKWGFFRVGNIKLEDYASYDFDITQQMVDQTKSYIASKNYPKPKADITLIND</sequence>
<dbReference type="InterPro" id="IPR031161">
    <property type="entry name" value="Peptidase_M60_dom"/>
</dbReference>
<dbReference type="Pfam" id="PF13402">
    <property type="entry name" value="Peptidase_M60"/>
    <property type="match status" value="1"/>
</dbReference>
<evidence type="ECO:0000256" key="1">
    <source>
        <dbReference type="SAM" id="SignalP"/>
    </source>
</evidence>
<evidence type="ECO:0000259" key="2">
    <source>
        <dbReference type="PROSITE" id="PS51723"/>
    </source>
</evidence>
<dbReference type="InterPro" id="IPR042279">
    <property type="entry name" value="Pep_M60_3"/>
</dbReference>
<organism evidence="3 4">
    <name type="scientific">Mucinivorans hirudinis</name>
    <dbReference type="NCBI Taxonomy" id="1433126"/>
    <lineage>
        <taxon>Bacteria</taxon>
        <taxon>Pseudomonadati</taxon>
        <taxon>Bacteroidota</taxon>
        <taxon>Bacteroidia</taxon>
        <taxon>Bacteroidales</taxon>
        <taxon>Rikenellaceae</taxon>
        <taxon>Mucinivorans</taxon>
    </lineage>
</organism>
<accession>A0A060R7Y7</accession>
<feature type="domain" description="Peptidase M60" evidence="2">
    <location>
        <begin position="98"/>
        <end position="404"/>
    </location>
</feature>
<protein>
    <recommendedName>
        <fullName evidence="2">Peptidase M60 domain-containing protein</fullName>
    </recommendedName>
</protein>
<dbReference type="Proteomes" id="UP000027616">
    <property type="component" value="Chromosome I"/>
</dbReference>
<keyword evidence="4" id="KW-1185">Reference proteome</keyword>
<dbReference type="HOGENOM" id="CLU_031879_0_0_10"/>
<dbReference type="STRING" id="1433126.BN938_1414"/>
<dbReference type="PROSITE" id="PS51257">
    <property type="entry name" value="PROKAR_LIPOPROTEIN"/>
    <property type="match status" value="1"/>
</dbReference>
<dbReference type="Gene3D" id="1.10.390.30">
    <property type="entry name" value="Peptidase M60, enhancin-like domain 3"/>
    <property type="match status" value="1"/>
</dbReference>
<reference evidence="3 4" key="1">
    <citation type="journal article" date="2015" name="Genome Announc.">
        <title>Complete Genome Sequence of the Novel Leech Symbiont Mucinivorans hirudinis M3T.</title>
        <authorList>
            <person name="Nelson M.C."/>
            <person name="Bomar L."/>
            <person name="Graf J."/>
        </authorList>
    </citation>
    <scope>NUCLEOTIDE SEQUENCE [LARGE SCALE GENOMIC DNA]</scope>
    <source>
        <strain evidence="4">M3</strain>
    </source>
</reference>
<dbReference type="Gene3D" id="2.60.120.1250">
    <property type="entry name" value="Peptidase M60, enhancin-like domain 1"/>
    <property type="match status" value="1"/>
</dbReference>
<dbReference type="eggNOG" id="COG4166">
    <property type="taxonomic scope" value="Bacteria"/>
</dbReference>
<dbReference type="KEGG" id="rbc:BN938_1414"/>
<gene>
    <name evidence="3" type="ORF">BN938_1414</name>
</gene>
<feature type="signal peptide" evidence="1">
    <location>
        <begin position="1"/>
        <end position="19"/>
    </location>
</feature>
<dbReference type="Gene3D" id="3.40.390.80">
    <property type="entry name" value="Peptidase M60, enhancin-like domain 2"/>
    <property type="match status" value="1"/>
</dbReference>
<keyword evidence="1" id="KW-0732">Signal</keyword>
<dbReference type="PROSITE" id="PS51723">
    <property type="entry name" value="PEPTIDASE_M60"/>
    <property type="match status" value="1"/>
</dbReference>
<evidence type="ECO:0000313" key="4">
    <source>
        <dbReference type="Proteomes" id="UP000027616"/>
    </source>
</evidence>
<name>A0A060R7Y7_9BACT</name>
<dbReference type="AlphaFoldDB" id="A0A060R7Y7"/>
<dbReference type="EMBL" id="HG934468">
    <property type="protein sequence ID" value="CDN31501.1"/>
    <property type="molecule type" value="Genomic_DNA"/>
</dbReference>
<dbReference type="PATRIC" id="fig|1433126.3.peg.1399"/>